<dbReference type="Gene3D" id="3.40.50.10320">
    <property type="entry name" value="LmbE-like"/>
    <property type="match status" value="1"/>
</dbReference>
<name>A0A0N8PQP5_9CHLR</name>
<keyword evidence="2" id="KW-1185">Reference proteome</keyword>
<dbReference type="InterPro" id="IPR003737">
    <property type="entry name" value="GlcNAc_PI_deacetylase-related"/>
</dbReference>
<sequence length="191" mass="21024">MSEQELPKIAMTIVAHPDDAEFGCGGSVAAWVKGGWEVYFVICTDASGGGADDATDVGPEARRKITDIRKAEQREAARILGVKDVIFLDIPDGTVQPTLDLRRELVRLMRRYRPTRVLCQSPERAWKPSYAIGRHHPDHLAVGTATIAALYPASQNAWDFPELLAEGLLPHKVRELYVMGAPEVNHAVDIS</sequence>
<dbReference type="PANTHER" id="PTHR12993:SF28">
    <property type="entry name" value="LMBE FAMILY PROTEIN"/>
    <property type="match status" value="1"/>
</dbReference>
<gene>
    <name evidence="1" type="ORF">SE17_42035</name>
</gene>
<dbReference type="Proteomes" id="UP000050509">
    <property type="component" value="Unassembled WGS sequence"/>
</dbReference>
<dbReference type="GO" id="GO:0016811">
    <property type="term" value="F:hydrolase activity, acting on carbon-nitrogen (but not peptide) bonds, in linear amides"/>
    <property type="evidence" value="ECO:0007669"/>
    <property type="project" value="TreeGrafter"/>
</dbReference>
<evidence type="ECO:0000313" key="1">
    <source>
        <dbReference type="EMBL" id="KPV47701.1"/>
    </source>
</evidence>
<dbReference type="PANTHER" id="PTHR12993">
    <property type="entry name" value="N-ACETYLGLUCOSAMINYL-PHOSPHATIDYLINOSITOL DE-N-ACETYLASE-RELATED"/>
    <property type="match status" value="1"/>
</dbReference>
<reference evidence="1 2" key="1">
    <citation type="submission" date="2015-09" db="EMBL/GenBank/DDBJ databases">
        <title>Draft genome sequence of Kouleothrix aurantiaca JCM 19913.</title>
        <authorList>
            <person name="Hemp J."/>
        </authorList>
    </citation>
    <scope>NUCLEOTIDE SEQUENCE [LARGE SCALE GENOMIC DNA]</scope>
    <source>
        <strain evidence="1 2">COM-B</strain>
    </source>
</reference>
<dbReference type="Pfam" id="PF02585">
    <property type="entry name" value="PIG-L"/>
    <property type="match status" value="1"/>
</dbReference>
<dbReference type="AlphaFoldDB" id="A0A0N8PQP5"/>
<proteinExistence type="predicted"/>
<dbReference type="InterPro" id="IPR024078">
    <property type="entry name" value="LmbE-like_dom_sf"/>
</dbReference>
<dbReference type="SUPFAM" id="SSF102588">
    <property type="entry name" value="LmbE-like"/>
    <property type="match status" value="1"/>
</dbReference>
<evidence type="ECO:0000313" key="2">
    <source>
        <dbReference type="Proteomes" id="UP000050509"/>
    </source>
</evidence>
<organism evidence="1 2">
    <name type="scientific">Kouleothrix aurantiaca</name>
    <dbReference type="NCBI Taxonomy" id="186479"/>
    <lineage>
        <taxon>Bacteria</taxon>
        <taxon>Bacillati</taxon>
        <taxon>Chloroflexota</taxon>
        <taxon>Chloroflexia</taxon>
        <taxon>Chloroflexales</taxon>
        <taxon>Roseiflexineae</taxon>
        <taxon>Roseiflexaceae</taxon>
        <taxon>Kouleothrix</taxon>
    </lineage>
</organism>
<feature type="non-terminal residue" evidence="1">
    <location>
        <position position="191"/>
    </location>
</feature>
<comment type="caution">
    <text evidence="1">The sequence shown here is derived from an EMBL/GenBank/DDBJ whole genome shotgun (WGS) entry which is preliminary data.</text>
</comment>
<protein>
    <submittedName>
        <fullName evidence="1">GlcNAc-PI de-N-acetylase</fullName>
    </submittedName>
</protein>
<accession>A0A0N8PQP5</accession>
<dbReference type="EMBL" id="LJCR01003321">
    <property type="protein sequence ID" value="KPV47701.1"/>
    <property type="molecule type" value="Genomic_DNA"/>
</dbReference>